<keyword evidence="8" id="KW-0249">Electron transport</keyword>
<dbReference type="InterPro" id="IPR024934">
    <property type="entry name" value="Rubredoxin-like_dom"/>
</dbReference>
<dbReference type="Pfam" id="PF19583">
    <property type="entry name" value="ODP"/>
    <property type="match status" value="1"/>
</dbReference>
<dbReference type="Pfam" id="PF18267">
    <property type="entry name" value="Rubredoxin_C"/>
    <property type="match status" value="1"/>
</dbReference>
<feature type="domain" description="Rubredoxin-like" evidence="11">
    <location>
        <begin position="404"/>
        <end position="438"/>
    </location>
</feature>
<evidence type="ECO:0000313" key="12">
    <source>
        <dbReference type="EMBL" id="SHG72462.1"/>
    </source>
</evidence>
<protein>
    <submittedName>
        <fullName evidence="12">Flavorubredoxin</fullName>
    </submittedName>
</protein>
<keyword evidence="7" id="KW-0274">FAD</keyword>
<keyword evidence="6" id="KW-0285">Flavoprotein</keyword>
<dbReference type="InterPro" id="IPR051285">
    <property type="entry name" value="NADH_oxidoreductase_modular"/>
</dbReference>
<dbReference type="CDD" id="cd00350">
    <property type="entry name" value="rubredoxin_like"/>
    <property type="match status" value="1"/>
</dbReference>
<evidence type="ECO:0000313" key="13">
    <source>
        <dbReference type="Proteomes" id="UP000242329"/>
    </source>
</evidence>
<dbReference type="Pfam" id="PF21349">
    <property type="entry name" value="RUBY_RBDX"/>
    <property type="match status" value="2"/>
</dbReference>
<dbReference type="PROSITE" id="PS50903">
    <property type="entry name" value="RUBREDOXIN_LIKE"/>
    <property type="match status" value="2"/>
</dbReference>
<dbReference type="Gene3D" id="3.50.50.60">
    <property type="entry name" value="FAD/NAD(P)-binding domain"/>
    <property type="match status" value="2"/>
</dbReference>
<accession>A0A1M5M588</accession>
<evidence type="ECO:0000256" key="2">
    <source>
        <dbReference type="ARBA" id="ARBA00001965"/>
    </source>
</evidence>
<dbReference type="CDD" id="cd00729">
    <property type="entry name" value="rubredoxin_SM"/>
    <property type="match status" value="1"/>
</dbReference>
<keyword evidence="9" id="KW-0408">Iron</keyword>
<dbReference type="CDD" id="cd07709">
    <property type="entry name" value="flavodiiron_proteins_MBL-fold"/>
    <property type="match status" value="1"/>
</dbReference>
<dbReference type="InterPro" id="IPR008254">
    <property type="entry name" value="Flavodoxin/NO_synth"/>
</dbReference>
<evidence type="ECO:0000259" key="10">
    <source>
        <dbReference type="PROSITE" id="PS50902"/>
    </source>
</evidence>
<evidence type="ECO:0000256" key="3">
    <source>
        <dbReference type="ARBA" id="ARBA00001974"/>
    </source>
</evidence>
<dbReference type="InterPro" id="IPR001279">
    <property type="entry name" value="Metallo-B-lactamas"/>
</dbReference>
<dbReference type="InterPro" id="IPR041575">
    <property type="entry name" value="Rubredoxin_C"/>
</dbReference>
<dbReference type="AlphaFoldDB" id="A0A1M5M588"/>
<dbReference type="Gene3D" id="3.40.50.360">
    <property type="match status" value="1"/>
</dbReference>
<evidence type="ECO:0000256" key="7">
    <source>
        <dbReference type="ARBA" id="ARBA00022827"/>
    </source>
</evidence>
<comment type="cofactor">
    <cofactor evidence="1">
        <name>Fe cation</name>
        <dbReference type="ChEBI" id="CHEBI:24875"/>
    </cofactor>
</comment>
<keyword evidence="13" id="KW-1185">Reference proteome</keyword>
<organism evidence="12 13">
    <name type="scientific">Thermosyntropha lipolytica DSM 11003</name>
    <dbReference type="NCBI Taxonomy" id="1123382"/>
    <lineage>
        <taxon>Bacteria</taxon>
        <taxon>Bacillati</taxon>
        <taxon>Bacillota</taxon>
        <taxon>Clostridia</taxon>
        <taxon>Eubacteriales</taxon>
        <taxon>Syntrophomonadaceae</taxon>
        <taxon>Thermosyntropha</taxon>
    </lineage>
</organism>
<feature type="domain" description="Flavodoxin-like" evidence="10">
    <location>
        <begin position="254"/>
        <end position="392"/>
    </location>
</feature>
<reference evidence="13" key="1">
    <citation type="submission" date="2016-11" db="EMBL/GenBank/DDBJ databases">
        <authorList>
            <person name="Varghese N."/>
            <person name="Submissions S."/>
        </authorList>
    </citation>
    <scope>NUCLEOTIDE SEQUENCE [LARGE SCALE GENOMIC DNA]</scope>
    <source>
        <strain evidence="13">DSM 11003</strain>
    </source>
</reference>
<dbReference type="InterPro" id="IPR036188">
    <property type="entry name" value="FAD/NAD-bd_sf"/>
</dbReference>
<dbReference type="GO" id="GO:0010181">
    <property type="term" value="F:FMN binding"/>
    <property type="evidence" value="ECO:0007669"/>
    <property type="project" value="InterPro"/>
</dbReference>
<comment type="cofactor">
    <cofactor evidence="3">
        <name>FAD</name>
        <dbReference type="ChEBI" id="CHEBI:57692"/>
    </cofactor>
</comment>
<dbReference type="Gene3D" id="3.60.15.10">
    <property type="entry name" value="Ribonuclease Z/Hydroxyacylglutathione hydrolase-like"/>
    <property type="match status" value="1"/>
</dbReference>
<dbReference type="Pfam" id="PF00258">
    <property type="entry name" value="Flavodoxin_1"/>
    <property type="match status" value="1"/>
</dbReference>
<dbReference type="PRINTS" id="PR00411">
    <property type="entry name" value="PNDRDTASEI"/>
</dbReference>
<dbReference type="InterPro" id="IPR048574">
    <property type="entry name" value="RUBY_RBDX"/>
</dbReference>
<evidence type="ECO:0000256" key="5">
    <source>
        <dbReference type="ARBA" id="ARBA00022448"/>
    </source>
</evidence>
<dbReference type="PRINTS" id="PR00368">
    <property type="entry name" value="FADPNR"/>
</dbReference>
<dbReference type="InterPro" id="IPR016156">
    <property type="entry name" value="FAD/NAD-linked_Rdtase_dimer_sf"/>
</dbReference>
<name>A0A1M5M588_9FIRM</name>
<gene>
    <name evidence="12" type="ORF">SAMN02745221_00838</name>
</gene>
<dbReference type="GO" id="GO:0016651">
    <property type="term" value="F:oxidoreductase activity, acting on NAD(P)H"/>
    <property type="evidence" value="ECO:0007669"/>
    <property type="project" value="UniProtKB-ARBA"/>
</dbReference>
<comment type="cofactor">
    <cofactor evidence="2">
        <name>Fe(3+)</name>
        <dbReference type="ChEBI" id="CHEBI:29034"/>
    </cofactor>
</comment>
<proteinExistence type="inferred from homology"/>
<dbReference type="InterPro" id="IPR036866">
    <property type="entry name" value="RibonucZ/Hydroxyglut_hydro"/>
</dbReference>
<dbReference type="PANTHER" id="PTHR32145:SF11">
    <property type="entry name" value="DIFLAVIN FLAVOPROTEIN A 2-RELATED"/>
    <property type="match status" value="1"/>
</dbReference>
<dbReference type="SUPFAM" id="SSF56281">
    <property type="entry name" value="Metallo-hydrolase/oxidoreductase"/>
    <property type="match status" value="1"/>
</dbReference>
<dbReference type="EMBL" id="FQWY01000010">
    <property type="protein sequence ID" value="SHG72462.1"/>
    <property type="molecule type" value="Genomic_DNA"/>
</dbReference>
<evidence type="ECO:0000259" key="11">
    <source>
        <dbReference type="PROSITE" id="PS50903"/>
    </source>
</evidence>
<dbReference type="InterPro" id="IPR029039">
    <property type="entry name" value="Flavoprotein-like_sf"/>
</dbReference>
<dbReference type="OrthoDB" id="9807946at2"/>
<evidence type="ECO:0000256" key="8">
    <source>
        <dbReference type="ARBA" id="ARBA00022982"/>
    </source>
</evidence>
<evidence type="ECO:0000256" key="6">
    <source>
        <dbReference type="ARBA" id="ARBA00022630"/>
    </source>
</evidence>
<dbReference type="SUPFAM" id="SSF57802">
    <property type="entry name" value="Rubredoxin-like"/>
    <property type="match status" value="2"/>
</dbReference>
<dbReference type="SUPFAM" id="SSF52218">
    <property type="entry name" value="Flavoproteins"/>
    <property type="match status" value="1"/>
</dbReference>
<feature type="domain" description="Rubredoxin-like" evidence="11">
    <location>
        <begin position="837"/>
        <end position="871"/>
    </location>
</feature>
<keyword evidence="5" id="KW-0813">Transport</keyword>
<dbReference type="SUPFAM" id="SSF51905">
    <property type="entry name" value="FAD/NAD(P)-binding domain"/>
    <property type="match status" value="1"/>
</dbReference>
<sequence length="873" mass="96539">MPVLPISDGVYYVGVQDPDLRVFDVVMYTEYGTSYNAYLIKGSQKTALIETVKVKFWDEYLKNLQEVVDLSSIDYLIMNHTEPDHAGSVEKLLEKIPNLTILGSSTALTFLKGITNTNFPGRSLADGEEIDLGGKTLKFINAPFLHWPDSGYTYLKEDRILFTCDSFGCHYADDKVFNDLIAGDFYDAYKYYFDVIMGPFKSYVREALEKIKELDIDIICPGHGPVLRTNLDYYIDLYRQWSEPVKRESDKPLIVIAYVSAYGYTETLANHIADGIEMVGDFAIKKYDLVYADKEEVLKDIELADGILIGSPTIVGDVLPPVWELLIRLSPVIHGGKVAAAFGSYGWSGEAVPSIEARLKALRMKVLPGLKVNFKPSMREEELAFTMGMEFGKAVIAQKQDGAKMKWRCVICGYEHEGAEPPDVCPACGVGKENFVPVNPEDEFVNNTGRRFVIIGSGIGALSAAENIRKRDNTASIIMLTEEKYLPYYRPVLSDFLSEDLPDERLYIHDEAWYAEKNIQVKLATRVEKIDVTARKVIAADGQEFAYDKLVIATGASSNIPPIPGAHLNGVYALRSLDDALRIKAALKEAKNAVVIGGGVLGLEAVWEMVNLGLKVSVIEGFDRIMPRQLDLDASHKLEELIRGYGVELYLGAGVEAITGSDKVEKVKLKDGTEIPADIVLLSTGVRPNISLAKEAGIVVEQGVVVDEKMRTSAPDVYAVGDVAQFNGRVIGLWPVAMEMGRVAGAVAAGEDWAEYKQPLISTMLMAFGKEIFSVGEVNLPPEECKIVEVKDPVNDYYKKSFIKDGVLVGEIVIAGKVDTTHTVNRLGRDESGAKRYNKWECRVCGYIHEGPEPPDECPLCGAPKDMFDPVEE</sequence>
<dbReference type="Pfam" id="PF07992">
    <property type="entry name" value="Pyr_redox_2"/>
    <property type="match status" value="1"/>
</dbReference>
<dbReference type="Gene3D" id="2.20.28.10">
    <property type="match status" value="2"/>
</dbReference>
<dbReference type="PANTHER" id="PTHR32145">
    <property type="entry name" value="DIFLAVIN FLAVOPROTEIN A 2-RELATED"/>
    <property type="match status" value="1"/>
</dbReference>
<dbReference type="Gene3D" id="3.30.390.30">
    <property type="match status" value="1"/>
</dbReference>
<dbReference type="InterPro" id="IPR045761">
    <property type="entry name" value="ODP_dom"/>
</dbReference>
<dbReference type="GO" id="GO:0005506">
    <property type="term" value="F:iron ion binding"/>
    <property type="evidence" value="ECO:0007669"/>
    <property type="project" value="InterPro"/>
</dbReference>
<evidence type="ECO:0000256" key="1">
    <source>
        <dbReference type="ARBA" id="ARBA00001962"/>
    </source>
</evidence>
<dbReference type="STRING" id="1123382.SAMN02745221_00838"/>
<evidence type="ECO:0000256" key="4">
    <source>
        <dbReference type="ARBA" id="ARBA00007121"/>
    </source>
</evidence>
<evidence type="ECO:0000256" key="9">
    <source>
        <dbReference type="ARBA" id="ARBA00023004"/>
    </source>
</evidence>
<comment type="similarity">
    <text evidence="4">In the N-terminal section; belongs to the zinc metallo-hydrolase group 3 family.</text>
</comment>
<dbReference type="InterPro" id="IPR023753">
    <property type="entry name" value="FAD/NAD-binding_dom"/>
</dbReference>
<dbReference type="SMART" id="SM00849">
    <property type="entry name" value="Lactamase_B"/>
    <property type="match status" value="1"/>
</dbReference>
<dbReference type="RefSeq" id="WP_073090505.1">
    <property type="nucleotide sequence ID" value="NZ_FQWY01000010.1"/>
</dbReference>
<dbReference type="Proteomes" id="UP000242329">
    <property type="component" value="Unassembled WGS sequence"/>
</dbReference>
<dbReference type="PROSITE" id="PS50902">
    <property type="entry name" value="FLAVODOXIN_LIKE"/>
    <property type="match status" value="1"/>
</dbReference>